<comment type="similarity">
    <text evidence="2">Belongs to the YajC family.</text>
</comment>
<evidence type="ECO:0000313" key="10">
    <source>
        <dbReference type="EMBL" id="EEG93433.1"/>
    </source>
</evidence>
<reference evidence="10 11" key="1">
    <citation type="submission" date="2009-02" db="EMBL/GenBank/DDBJ databases">
        <authorList>
            <person name="Fulton L."/>
            <person name="Clifton S."/>
            <person name="Fulton B."/>
            <person name="Xu J."/>
            <person name="Minx P."/>
            <person name="Pepin K.H."/>
            <person name="Johnson M."/>
            <person name="Bhonagiri V."/>
            <person name="Nash W.E."/>
            <person name="Mardis E.R."/>
            <person name="Wilson R.K."/>
        </authorList>
    </citation>
    <scope>NUCLEOTIDE SEQUENCE [LARGE SCALE GENOMIC DNA]</scope>
    <source>
        <strain evidence="10 11">DSM 16841</strain>
    </source>
</reference>
<dbReference type="PANTHER" id="PTHR33909:SF1">
    <property type="entry name" value="SEC TRANSLOCON ACCESSORY COMPLEX SUBUNIT YAJC"/>
    <property type="match status" value="1"/>
</dbReference>
<evidence type="ECO:0000256" key="9">
    <source>
        <dbReference type="ARBA" id="ARBA00023136"/>
    </source>
</evidence>
<dbReference type="Proteomes" id="UP000003561">
    <property type="component" value="Unassembled WGS sequence"/>
</dbReference>
<comment type="subcellular location">
    <subcellularLocation>
        <location evidence="1">Cell membrane</location>
        <topology evidence="1">Single-pass membrane protein</topology>
    </subcellularLocation>
</comment>
<reference evidence="10 11" key="2">
    <citation type="submission" date="2009-03" db="EMBL/GenBank/DDBJ databases">
        <title>Draft genome sequence of Roseburia inulinivorans (DSM 16841).</title>
        <authorList>
            <person name="Sudarsanam P."/>
            <person name="Ley R."/>
            <person name="Guruge J."/>
            <person name="Turnbaugh P.J."/>
            <person name="Mahowald M."/>
            <person name="Liep D."/>
            <person name="Gordon J."/>
        </authorList>
    </citation>
    <scope>NUCLEOTIDE SEQUENCE [LARGE SCALE GENOMIC DNA]</scope>
    <source>
        <strain evidence="10 11">DSM 16841</strain>
    </source>
</reference>
<dbReference type="AlphaFoldDB" id="C0FVP4"/>
<keyword evidence="4" id="KW-1003">Cell membrane</keyword>
<dbReference type="Pfam" id="PF02699">
    <property type="entry name" value="YajC"/>
    <property type="match status" value="1"/>
</dbReference>
<sequence>MIRPQKKETQKKNAMLSELATGDTVLTTSGFYGTVIDITDDTVIVEFGSNKNCRIPMQKSAIAAVEKPEEA</sequence>
<name>C0FVP4_9FIRM</name>
<comment type="caution">
    <text evidence="10">The sequence shown here is derived from an EMBL/GenBank/DDBJ whole genome shotgun (WGS) entry which is preliminary data.</text>
</comment>
<evidence type="ECO:0000313" key="11">
    <source>
        <dbReference type="Proteomes" id="UP000003561"/>
    </source>
</evidence>
<evidence type="ECO:0000256" key="6">
    <source>
        <dbReference type="ARBA" id="ARBA00022927"/>
    </source>
</evidence>
<accession>C0FVP4</accession>
<dbReference type="GO" id="GO:0015031">
    <property type="term" value="P:protein transport"/>
    <property type="evidence" value="ECO:0007669"/>
    <property type="project" value="UniProtKB-KW"/>
</dbReference>
<dbReference type="EMBL" id="ACFY01000104">
    <property type="protein sequence ID" value="EEG93433.1"/>
    <property type="molecule type" value="Genomic_DNA"/>
</dbReference>
<evidence type="ECO:0000256" key="7">
    <source>
        <dbReference type="ARBA" id="ARBA00022989"/>
    </source>
</evidence>
<dbReference type="GO" id="GO:0005886">
    <property type="term" value="C:plasma membrane"/>
    <property type="evidence" value="ECO:0007669"/>
    <property type="project" value="UniProtKB-SubCell"/>
</dbReference>
<protein>
    <submittedName>
        <fullName evidence="10">Preprotein translocase, YajC subunit</fullName>
    </submittedName>
</protein>
<dbReference type="eggNOG" id="COG1862">
    <property type="taxonomic scope" value="Bacteria"/>
</dbReference>
<dbReference type="PANTHER" id="PTHR33909">
    <property type="entry name" value="SEC TRANSLOCON ACCESSORY COMPLEX SUBUNIT YAJC"/>
    <property type="match status" value="1"/>
</dbReference>
<dbReference type="InterPro" id="IPR003849">
    <property type="entry name" value="Preprotein_translocase_YajC"/>
</dbReference>
<evidence type="ECO:0000256" key="8">
    <source>
        <dbReference type="ARBA" id="ARBA00023010"/>
    </source>
</evidence>
<evidence type="ECO:0000256" key="4">
    <source>
        <dbReference type="ARBA" id="ARBA00022475"/>
    </source>
</evidence>
<keyword evidence="5" id="KW-0812">Transmembrane</keyword>
<evidence type="ECO:0000256" key="1">
    <source>
        <dbReference type="ARBA" id="ARBA00004162"/>
    </source>
</evidence>
<keyword evidence="7" id="KW-1133">Transmembrane helix</keyword>
<proteinExistence type="inferred from homology"/>
<evidence type="ECO:0000256" key="2">
    <source>
        <dbReference type="ARBA" id="ARBA00006742"/>
    </source>
</evidence>
<keyword evidence="6" id="KW-0653">Protein transport</keyword>
<gene>
    <name evidence="10" type="primary">yajC</name>
    <name evidence="10" type="ORF">ROSEINA2194_02820</name>
</gene>
<keyword evidence="3" id="KW-0813">Transport</keyword>
<dbReference type="SMART" id="SM01323">
    <property type="entry name" value="YajC"/>
    <property type="match status" value="1"/>
</dbReference>
<evidence type="ECO:0000256" key="5">
    <source>
        <dbReference type="ARBA" id="ARBA00022692"/>
    </source>
</evidence>
<keyword evidence="8" id="KW-0811">Translocation</keyword>
<keyword evidence="9" id="KW-0472">Membrane</keyword>
<dbReference type="NCBIfam" id="TIGR00739">
    <property type="entry name" value="yajC"/>
    <property type="match status" value="1"/>
</dbReference>
<evidence type="ECO:0000256" key="3">
    <source>
        <dbReference type="ARBA" id="ARBA00022448"/>
    </source>
</evidence>
<organism evidence="10 11">
    <name type="scientific">Roseburia inulinivorans DSM 16841</name>
    <dbReference type="NCBI Taxonomy" id="622312"/>
    <lineage>
        <taxon>Bacteria</taxon>
        <taxon>Bacillati</taxon>
        <taxon>Bacillota</taxon>
        <taxon>Clostridia</taxon>
        <taxon>Lachnospirales</taxon>
        <taxon>Lachnospiraceae</taxon>
        <taxon>Roseburia</taxon>
    </lineage>
</organism>